<evidence type="ECO:0000313" key="2">
    <source>
        <dbReference type="Proteomes" id="UP000821845"/>
    </source>
</evidence>
<proteinExistence type="predicted"/>
<comment type="caution">
    <text evidence="1">The sequence shown here is derived from an EMBL/GenBank/DDBJ whole genome shotgun (WGS) entry which is preliminary data.</text>
</comment>
<sequence>MCGTTLPTAFELSRSREQNVRLRVSDLNTLRLTFGNVKCVAIDDISMMSFDQPDAVVERLTLVKQGHAKEFGTQDVILCGDLRQLPRVREISAFVSAKQQWFDGAQMLVAYLAPIYLAPLLLRGTTEGRCAYCMLIVFEFWVLNVIPAPMASTVPLVLLPLLGVMDPDNVARHYMNSSSRLPWRAPTCTAAWRSPFWAPAAPASRSSSRRSWRSLSAGTLLFENVLSTLIVMPVVECTIVEIENDALTTSRRRRMLRRASVMARLKNQPDPDQPNQRLPALMASAPQLVGSMAFPQISRRSSRSSRDTLWTPDSGQSSTYGKGVLGCRRRSSAITIDFAAKFEQESQKYLLIRRVLLLSVAYSATLGAVGSVFGNPASRVLRTVLEERYSYDRLTILSWIVICLPISAAGILACWVAVFVVFLKQYDCEEDDETKESIAKILEEKYRALGNFSKLEFFVMSCLLGLFIVLLLRSEFATPYALPDEFGLM</sequence>
<gene>
    <name evidence="1" type="ORF">HPB50_019393</name>
</gene>
<reference evidence="1" key="1">
    <citation type="submission" date="2020-05" db="EMBL/GenBank/DDBJ databases">
        <title>Large-scale comparative analyses of tick genomes elucidate their genetic diversity and vector capacities.</title>
        <authorList>
            <person name="Jia N."/>
            <person name="Wang J."/>
            <person name="Shi W."/>
            <person name="Du L."/>
            <person name="Sun Y."/>
            <person name="Zhan W."/>
            <person name="Jiang J."/>
            <person name="Wang Q."/>
            <person name="Zhang B."/>
            <person name="Ji P."/>
            <person name="Sakyi L.B."/>
            <person name="Cui X."/>
            <person name="Yuan T."/>
            <person name="Jiang B."/>
            <person name="Yang W."/>
            <person name="Lam T.T.-Y."/>
            <person name="Chang Q."/>
            <person name="Ding S."/>
            <person name="Wang X."/>
            <person name="Zhu J."/>
            <person name="Ruan X."/>
            <person name="Zhao L."/>
            <person name="Wei J."/>
            <person name="Que T."/>
            <person name="Du C."/>
            <person name="Cheng J."/>
            <person name="Dai P."/>
            <person name="Han X."/>
            <person name="Huang E."/>
            <person name="Gao Y."/>
            <person name="Liu J."/>
            <person name="Shao H."/>
            <person name="Ye R."/>
            <person name="Li L."/>
            <person name="Wei W."/>
            <person name="Wang X."/>
            <person name="Wang C."/>
            <person name="Yang T."/>
            <person name="Huo Q."/>
            <person name="Li W."/>
            <person name="Guo W."/>
            <person name="Chen H."/>
            <person name="Zhou L."/>
            <person name="Ni X."/>
            <person name="Tian J."/>
            <person name="Zhou Y."/>
            <person name="Sheng Y."/>
            <person name="Liu T."/>
            <person name="Pan Y."/>
            <person name="Xia L."/>
            <person name="Li J."/>
            <person name="Zhao F."/>
            <person name="Cao W."/>
        </authorList>
    </citation>
    <scope>NUCLEOTIDE SEQUENCE</scope>
    <source>
        <strain evidence="1">Hyas-2018</strain>
    </source>
</reference>
<keyword evidence="2" id="KW-1185">Reference proteome</keyword>
<accession>A0ACB7SH29</accession>
<protein>
    <submittedName>
        <fullName evidence="1">Uncharacterized protein</fullName>
    </submittedName>
</protein>
<name>A0ACB7SH29_HYAAI</name>
<evidence type="ECO:0000313" key="1">
    <source>
        <dbReference type="EMBL" id="KAH6934000.1"/>
    </source>
</evidence>
<dbReference type="Proteomes" id="UP000821845">
    <property type="component" value="Chromosome 4"/>
</dbReference>
<dbReference type="EMBL" id="CM023484">
    <property type="protein sequence ID" value="KAH6934000.1"/>
    <property type="molecule type" value="Genomic_DNA"/>
</dbReference>
<organism evidence="1 2">
    <name type="scientific">Hyalomma asiaticum</name>
    <name type="common">Tick</name>
    <dbReference type="NCBI Taxonomy" id="266040"/>
    <lineage>
        <taxon>Eukaryota</taxon>
        <taxon>Metazoa</taxon>
        <taxon>Ecdysozoa</taxon>
        <taxon>Arthropoda</taxon>
        <taxon>Chelicerata</taxon>
        <taxon>Arachnida</taxon>
        <taxon>Acari</taxon>
        <taxon>Parasitiformes</taxon>
        <taxon>Ixodida</taxon>
        <taxon>Ixodoidea</taxon>
        <taxon>Ixodidae</taxon>
        <taxon>Hyalomminae</taxon>
        <taxon>Hyalomma</taxon>
    </lineage>
</organism>